<dbReference type="Proteomes" id="UP001054902">
    <property type="component" value="Unassembled WGS sequence"/>
</dbReference>
<dbReference type="AlphaFoldDB" id="A0AAD3DAF5"/>
<evidence type="ECO:0000313" key="2">
    <source>
        <dbReference type="Proteomes" id="UP001054902"/>
    </source>
</evidence>
<dbReference type="EMBL" id="BLLK01000069">
    <property type="protein sequence ID" value="GFH59760.1"/>
    <property type="molecule type" value="Genomic_DNA"/>
</dbReference>
<reference evidence="1 2" key="1">
    <citation type="journal article" date="2021" name="Sci. Rep.">
        <title>The genome of the diatom Chaetoceros tenuissimus carries an ancient integrated fragment of an extant virus.</title>
        <authorList>
            <person name="Hongo Y."/>
            <person name="Kimura K."/>
            <person name="Takaki Y."/>
            <person name="Yoshida Y."/>
            <person name="Baba S."/>
            <person name="Kobayashi G."/>
            <person name="Nagasaki K."/>
            <person name="Hano T."/>
            <person name="Tomaru Y."/>
        </authorList>
    </citation>
    <scope>NUCLEOTIDE SEQUENCE [LARGE SCALE GENOMIC DNA]</scope>
    <source>
        <strain evidence="1 2">NIES-3715</strain>
    </source>
</reference>
<organism evidence="1 2">
    <name type="scientific">Chaetoceros tenuissimus</name>
    <dbReference type="NCBI Taxonomy" id="426638"/>
    <lineage>
        <taxon>Eukaryota</taxon>
        <taxon>Sar</taxon>
        <taxon>Stramenopiles</taxon>
        <taxon>Ochrophyta</taxon>
        <taxon>Bacillariophyta</taxon>
        <taxon>Coscinodiscophyceae</taxon>
        <taxon>Chaetocerotophycidae</taxon>
        <taxon>Chaetocerotales</taxon>
        <taxon>Chaetocerotaceae</taxon>
        <taxon>Chaetoceros</taxon>
    </lineage>
</organism>
<keyword evidence="2" id="KW-1185">Reference proteome</keyword>
<sequence>MPAVLLGNMHHHHSIDNNSPTNFNMLCIDKTMHNMFDEEEDEAYSSCSSSTSIIINWKPPTITDKERRFQRRSSLDFSSASTSTMLSFNSSSRSLTAVPSKKQKSKKSVSFGQVDVHYHEMVLGDNPYCHAGAPVEIDWKRFDHESKDIDAFESRVREEVKERIIPAAQRMMILHQSGRHALSDIMTKISEIARIREQRRKERDMYLFRKRFMRTFGTKSRWV</sequence>
<gene>
    <name evidence="1" type="ORF">CTEN210_16236</name>
</gene>
<name>A0AAD3DAF5_9STRA</name>
<proteinExistence type="predicted"/>
<evidence type="ECO:0000313" key="1">
    <source>
        <dbReference type="EMBL" id="GFH59760.1"/>
    </source>
</evidence>
<comment type="caution">
    <text evidence="1">The sequence shown here is derived from an EMBL/GenBank/DDBJ whole genome shotgun (WGS) entry which is preliminary data.</text>
</comment>
<accession>A0AAD3DAF5</accession>
<protein>
    <submittedName>
        <fullName evidence="1">Uncharacterized protein</fullName>
    </submittedName>
</protein>